<evidence type="ECO:0000256" key="10">
    <source>
        <dbReference type="SAM" id="MobiDB-lite"/>
    </source>
</evidence>
<feature type="region of interest" description="Disordered" evidence="10">
    <location>
        <begin position="264"/>
        <end position="283"/>
    </location>
</feature>
<name>A0AAV1JBL3_9NEOP</name>
<dbReference type="Gene3D" id="3.30.1640.30">
    <property type="match status" value="1"/>
</dbReference>
<dbReference type="InterPro" id="IPR009003">
    <property type="entry name" value="Peptidase_S1_PA"/>
</dbReference>
<accession>A0AAV1JBL3</accession>
<evidence type="ECO:0000256" key="6">
    <source>
        <dbReference type="ARBA" id="ARBA00022825"/>
    </source>
</evidence>
<feature type="compositionally biased region" description="Polar residues" evidence="10">
    <location>
        <begin position="160"/>
        <end position="171"/>
    </location>
</feature>
<evidence type="ECO:0000256" key="4">
    <source>
        <dbReference type="ARBA" id="ARBA00022729"/>
    </source>
</evidence>
<dbReference type="PROSITE" id="PS51888">
    <property type="entry name" value="CLIP"/>
    <property type="match status" value="1"/>
</dbReference>
<dbReference type="PROSITE" id="PS00134">
    <property type="entry name" value="TRYPSIN_HIS"/>
    <property type="match status" value="1"/>
</dbReference>
<feature type="compositionally biased region" description="Polar residues" evidence="10">
    <location>
        <begin position="371"/>
        <end position="382"/>
    </location>
</feature>
<protein>
    <recommendedName>
        <fullName evidence="16">CLIP domain-containing serine protease</fullName>
    </recommendedName>
</protein>
<comment type="subcellular location">
    <subcellularLocation>
        <location evidence="1">Secreted</location>
    </subcellularLocation>
</comment>
<evidence type="ECO:0000256" key="5">
    <source>
        <dbReference type="ARBA" id="ARBA00022801"/>
    </source>
</evidence>
<evidence type="ECO:0000256" key="3">
    <source>
        <dbReference type="ARBA" id="ARBA00022670"/>
    </source>
</evidence>
<keyword evidence="6 9" id="KW-0720">Serine protease</keyword>
<dbReference type="AlphaFoldDB" id="A0AAV1JBL3"/>
<dbReference type="InterPro" id="IPR038565">
    <property type="entry name" value="CLIP_sf"/>
</dbReference>
<dbReference type="PRINTS" id="PR00722">
    <property type="entry name" value="CHYMOTRYPSIN"/>
</dbReference>
<evidence type="ECO:0000313" key="14">
    <source>
        <dbReference type="EMBL" id="CAK1545386.1"/>
    </source>
</evidence>
<dbReference type="CDD" id="cd00190">
    <property type="entry name" value="Tryp_SPc"/>
    <property type="match status" value="1"/>
</dbReference>
<keyword evidence="3 9" id="KW-0645">Protease</keyword>
<feature type="chain" id="PRO_5043505631" description="CLIP domain-containing serine protease" evidence="11">
    <location>
        <begin position="21"/>
        <end position="657"/>
    </location>
</feature>
<feature type="compositionally biased region" description="Pro residues" evidence="10">
    <location>
        <begin position="352"/>
        <end position="361"/>
    </location>
</feature>
<evidence type="ECO:0008006" key="16">
    <source>
        <dbReference type="Google" id="ProtNLM"/>
    </source>
</evidence>
<keyword evidence="15" id="KW-1185">Reference proteome</keyword>
<evidence type="ECO:0000259" key="13">
    <source>
        <dbReference type="PROSITE" id="PS51888"/>
    </source>
</evidence>
<keyword evidence="7" id="KW-1015">Disulfide bond</keyword>
<reference evidence="14 15" key="1">
    <citation type="submission" date="2023-11" db="EMBL/GenBank/DDBJ databases">
        <authorList>
            <person name="Okamura Y."/>
        </authorList>
    </citation>
    <scope>NUCLEOTIDE SEQUENCE [LARGE SCALE GENOMIC DNA]</scope>
</reference>
<dbReference type="SUPFAM" id="SSF50494">
    <property type="entry name" value="Trypsin-like serine proteases"/>
    <property type="match status" value="1"/>
</dbReference>
<evidence type="ECO:0000256" key="9">
    <source>
        <dbReference type="RuleBase" id="RU363034"/>
    </source>
</evidence>
<dbReference type="InterPro" id="IPR022700">
    <property type="entry name" value="CLIP"/>
</dbReference>
<gene>
    <name evidence="14" type="ORF">LNINA_LOCUS5046</name>
</gene>
<dbReference type="InterPro" id="IPR001254">
    <property type="entry name" value="Trypsin_dom"/>
</dbReference>
<dbReference type="FunFam" id="2.40.10.10:FF:000015">
    <property type="entry name" value="Atrial natriuretic peptide-converting enzyme"/>
    <property type="match status" value="1"/>
</dbReference>
<evidence type="ECO:0000256" key="8">
    <source>
        <dbReference type="ARBA" id="ARBA00024195"/>
    </source>
</evidence>
<organism evidence="14 15">
    <name type="scientific">Leptosia nina</name>
    <dbReference type="NCBI Taxonomy" id="320188"/>
    <lineage>
        <taxon>Eukaryota</taxon>
        <taxon>Metazoa</taxon>
        <taxon>Ecdysozoa</taxon>
        <taxon>Arthropoda</taxon>
        <taxon>Hexapoda</taxon>
        <taxon>Insecta</taxon>
        <taxon>Pterygota</taxon>
        <taxon>Neoptera</taxon>
        <taxon>Endopterygota</taxon>
        <taxon>Lepidoptera</taxon>
        <taxon>Glossata</taxon>
        <taxon>Ditrysia</taxon>
        <taxon>Papilionoidea</taxon>
        <taxon>Pieridae</taxon>
        <taxon>Pierinae</taxon>
        <taxon>Leptosia</taxon>
    </lineage>
</organism>
<dbReference type="PROSITE" id="PS50240">
    <property type="entry name" value="TRYPSIN_DOM"/>
    <property type="match status" value="1"/>
</dbReference>
<dbReference type="Pfam" id="PF00089">
    <property type="entry name" value="Trypsin"/>
    <property type="match status" value="1"/>
</dbReference>
<dbReference type="GO" id="GO:0004252">
    <property type="term" value="F:serine-type endopeptidase activity"/>
    <property type="evidence" value="ECO:0007669"/>
    <property type="project" value="InterPro"/>
</dbReference>
<feature type="compositionally biased region" description="Basic and acidic residues" evidence="10">
    <location>
        <begin position="172"/>
        <end position="184"/>
    </location>
</feature>
<keyword evidence="5 9" id="KW-0378">Hydrolase</keyword>
<feature type="region of interest" description="Disordered" evidence="10">
    <location>
        <begin position="349"/>
        <end position="389"/>
    </location>
</feature>
<dbReference type="Gene3D" id="2.40.10.10">
    <property type="entry name" value="Trypsin-like serine proteases"/>
    <property type="match status" value="2"/>
</dbReference>
<evidence type="ECO:0000256" key="2">
    <source>
        <dbReference type="ARBA" id="ARBA00022525"/>
    </source>
</evidence>
<dbReference type="Pfam" id="PF12032">
    <property type="entry name" value="CLIP"/>
    <property type="match status" value="1"/>
</dbReference>
<feature type="region of interest" description="Disordered" evidence="10">
    <location>
        <begin position="145"/>
        <end position="187"/>
    </location>
</feature>
<dbReference type="PANTHER" id="PTHR24252:SF10">
    <property type="entry name" value="SERINE PROTEASE 56"/>
    <property type="match status" value="1"/>
</dbReference>
<dbReference type="GO" id="GO:0005576">
    <property type="term" value="C:extracellular region"/>
    <property type="evidence" value="ECO:0007669"/>
    <property type="project" value="UniProtKB-SubCell"/>
</dbReference>
<dbReference type="InterPro" id="IPR043504">
    <property type="entry name" value="Peptidase_S1_PA_chymotrypsin"/>
</dbReference>
<dbReference type="SMART" id="SM00020">
    <property type="entry name" value="Tryp_SPc"/>
    <property type="match status" value="1"/>
</dbReference>
<feature type="domain" description="Clip" evidence="13">
    <location>
        <begin position="297"/>
        <end position="349"/>
    </location>
</feature>
<dbReference type="InterPro" id="IPR018114">
    <property type="entry name" value="TRYPSIN_HIS"/>
</dbReference>
<keyword evidence="2" id="KW-0964">Secreted</keyword>
<dbReference type="PROSITE" id="PS00135">
    <property type="entry name" value="TRYPSIN_SER"/>
    <property type="match status" value="1"/>
</dbReference>
<dbReference type="PANTHER" id="PTHR24252">
    <property type="entry name" value="ACROSIN-RELATED"/>
    <property type="match status" value="1"/>
</dbReference>
<dbReference type="Proteomes" id="UP001497472">
    <property type="component" value="Unassembled WGS sequence"/>
</dbReference>
<keyword evidence="4 11" id="KW-0732">Signal</keyword>
<evidence type="ECO:0000256" key="7">
    <source>
        <dbReference type="ARBA" id="ARBA00023157"/>
    </source>
</evidence>
<evidence type="ECO:0000313" key="15">
    <source>
        <dbReference type="Proteomes" id="UP001497472"/>
    </source>
</evidence>
<dbReference type="EMBL" id="CAVLEF010000007">
    <property type="protein sequence ID" value="CAK1545386.1"/>
    <property type="molecule type" value="Genomic_DNA"/>
</dbReference>
<dbReference type="GO" id="GO:0006508">
    <property type="term" value="P:proteolysis"/>
    <property type="evidence" value="ECO:0007669"/>
    <property type="project" value="UniProtKB-KW"/>
</dbReference>
<evidence type="ECO:0000256" key="11">
    <source>
        <dbReference type="SAM" id="SignalP"/>
    </source>
</evidence>
<feature type="domain" description="Peptidase S1" evidence="12">
    <location>
        <begin position="404"/>
        <end position="655"/>
    </location>
</feature>
<sequence>MSYRIQVFLCTCFCVQTVIGQFGFFQNDQTGAYGFSQNFPSPRRIQQKLSSLLHLQAETPNSDPAFILPFNNKRPVVTDPYKNSDSNYYPLNDLQFPNEGQYQNYNRPQIPNFNQFESGHLYPNEPKHTSGLTFEDFIRGNKPSFGDRISTEHKSGGEETGNTRNPITDQNINEKYEPSTKRPGFDITTNVPNIFEEVFKPGYSNHSEGLIAGTVSDAPVFENKLITGFVAPDPTVDPSGPLIFGTSSEPGLTLTTISFGDRRGEEEKTTFPTLTPIPPSASRQNMNFGPAGLFKDTCKTVDGGDGTCVRIQGCEQYYQLLRNPRDKAVIDILRKSQCGFEGQDPKVCCPLPGFPEEPPSPQSETTPNPQGKSVTESDSTGLTPVPSLPEPPVCGVSEASFSRVVNGIPAKLGDFPWMALLGYHGTRDSSTRWLCGGSLVSPHHVLTAAHCIYNREDSLYVVRLGELDLADTNDGASPVDVLIKSKIMHEGYDSMAFTNDIGLLVLERDVEFTKLIKPICIPQDAKLRSQTFEKYNPLIAGWGDVAYRGPSASHLQVAQLPVVSNANCKETYSPYKKQVIDERVLCAGWKDGRQDACQGDSGGPLMQPIWNSQTYKTFFFQIGVVSFGKKCAEPGFPGVYTRVTHFVPWLEEKILST</sequence>
<evidence type="ECO:0000259" key="12">
    <source>
        <dbReference type="PROSITE" id="PS50240"/>
    </source>
</evidence>
<dbReference type="SMART" id="SM00680">
    <property type="entry name" value="CLIP"/>
    <property type="match status" value="1"/>
</dbReference>
<feature type="signal peptide" evidence="11">
    <location>
        <begin position="1"/>
        <end position="20"/>
    </location>
</feature>
<dbReference type="InterPro" id="IPR001314">
    <property type="entry name" value="Peptidase_S1A"/>
</dbReference>
<comment type="caution">
    <text evidence="14">The sequence shown here is derived from an EMBL/GenBank/DDBJ whole genome shotgun (WGS) entry which is preliminary data.</text>
</comment>
<dbReference type="InterPro" id="IPR033116">
    <property type="entry name" value="TRYPSIN_SER"/>
</dbReference>
<proteinExistence type="inferred from homology"/>
<comment type="similarity">
    <text evidence="8">Belongs to the peptidase S1 family. CLIP subfamily.</text>
</comment>
<evidence type="ECO:0000256" key="1">
    <source>
        <dbReference type="ARBA" id="ARBA00004613"/>
    </source>
</evidence>